<dbReference type="PANTHER" id="PTHR47011">
    <property type="entry name" value="CD226 ANTIGEN"/>
    <property type="match status" value="1"/>
</dbReference>
<dbReference type="InterPro" id="IPR042842">
    <property type="entry name" value="CD226"/>
</dbReference>
<gene>
    <name evidence="4" type="ORF">UPYG_G00235860</name>
</gene>
<evidence type="ECO:0000313" key="5">
    <source>
        <dbReference type="Proteomes" id="UP001557470"/>
    </source>
</evidence>
<keyword evidence="3" id="KW-0732">Signal</keyword>
<evidence type="ECO:0000256" key="1">
    <source>
        <dbReference type="SAM" id="MobiDB-lite"/>
    </source>
</evidence>
<feature type="region of interest" description="Disordered" evidence="1">
    <location>
        <begin position="251"/>
        <end position="341"/>
    </location>
</feature>
<evidence type="ECO:0000313" key="4">
    <source>
        <dbReference type="EMBL" id="KAL0970007.1"/>
    </source>
</evidence>
<accession>A0ABD0WEF5</accession>
<protein>
    <recommendedName>
        <fullName evidence="6">Ig-like domain-containing protein</fullName>
    </recommendedName>
</protein>
<keyword evidence="2" id="KW-0812">Transmembrane</keyword>
<feature type="region of interest" description="Disordered" evidence="1">
    <location>
        <begin position="195"/>
        <end position="225"/>
    </location>
</feature>
<dbReference type="Gene3D" id="2.60.40.10">
    <property type="entry name" value="Immunoglobulins"/>
    <property type="match status" value="1"/>
</dbReference>
<feature type="transmembrane region" description="Helical" evidence="2">
    <location>
        <begin position="150"/>
        <end position="170"/>
    </location>
</feature>
<feature type="chain" id="PRO_5044832938" description="Ig-like domain-containing protein" evidence="3">
    <location>
        <begin position="21"/>
        <end position="341"/>
    </location>
</feature>
<keyword evidence="2" id="KW-0472">Membrane</keyword>
<feature type="compositionally biased region" description="Polar residues" evidence="1">
    <location>
        <begin position="252"/>
        <end position="265"/>
    </location>
</feature>
<organism evidence="4 5">
    <name type="scientific">Umbra pygmaea</name>
    <name type="common">Eastern mudminnow</name>
    <dbReference type="NCBI Taxonomy" id="75934"/>
    <lineage>
        <taxon>Eukaryota</taxon>
        <taxon>Metazoa</taxon>
        <taxon>Chordata</taxon>
        <taxon>Craniata</taxon>
        <taxon>Vertebrata</taxon>
        <taxon>Euteleostomi</taxon>
        <taxon>Actinopterygii</taxon>
        <taxon>Neopterygii</taxon>
        <taxon>Teleostei</taxon>
        <taxon>Protacanthopterygii</taxon>
        <taxon>Esociformes</taxon>
        <taxon>Umbridae</taxon>
        <taxon>Umbra</taxon>
    </lineage>
</organism>
<name>A0ABD0WEF5_UMBPY</name>
<dbReference type="Proteomes" id="UP001557470">
    <property type="component" value="Unassembled WGS sequence"/>
</dbReference>
<dbReference type="AlphaFoldDB" id="A0ABD0WEF5"/>
<dbReference type="InterPro" id="IPR013783">
    <property type="entry name" value="Ig-like_fold"/>
</dbReference>
<reference evidence="4 5" key="1">
    <citation type="submission" date="2024-06" db="EMBL/GenBank/DDBJ databases">
        <authorList>
            <person name="Pan Q."/>
            <person name="Wen M."/>
            <person name="Jouanno E."/>
            <person name="Zahm M."/>
            <person name="Klopp C."/>
            <person name="Cabau C."/>
            <person name="Louis A."/>
            <person name="Berthelot C."/>
            <person name="Parey E."/>
            <person name="Roest Crollius H."/>
            <person name="Montfort J."/>
            <person name="Robinson-Rechavi M."/>
            <person name="Bouchez O."/>
            <person name="Lampietro C."/>
            <person name="Lopez Roques C."/>
            <person name="Donnadieu C."/>
            <person name="Postlethwait J."/>
            <person name="Bobe J."/>
            <person name="Verreycken H."/>
            <person name="Guiguen Y."/>
        </authorList>
    </citation>
    <scope>NUCLEOTIDE SEQUENCE [LARGE SCALE GENOMIC DNA]</scope>
    <source>
        <strain evidence="4">Up_M1</strain>
        <tissue evidence="4">Testis</tissue>
    </source>
</reference>
<keyword evidence="2" id="KW-1133">Transmembrane helix</keyword>
<dbReference type="EMBL" id="JAGEUA010000007">
    <property type="protein sequence ID" value="KAL0970007.1"/>
    <property type="molecule type" value="Genomic_DNA"/>
</dbReference>
<evidence type="ECO:0000256" key="2">
    <source>
        <dbReference type="SAM" id="Phobius"/>
    </source>
</evidence>
<sequence length="341" mass="37924">MKKRCVDTFLFLALLQTGLADSRITVSYSKVGENLSITCCTSLNNTVVQINWEIRSQNQTNRPVKLGTYHPDHGIHIEDNKNVTILGNASSGSSTLSLKGGTVDEDNQICCIFNTFPAGVLTQCTVKTELAKAHEAEAFHAESKRPMGQWVLLVGGCSIFLLSITLCLYYSGKFCCELCCGRRRVFEVETYLTDQHTDSEGTTDEPPHQPPLPLPPDPQPQGFDPSKLYAKIKLDLLYGRLWKAYQGASRAWSPSMQQEPQQQRSKQGEPPEPPKVYFLLGEHRASQNKEPVLELEPSPDTQPQNKAEPQPSKGEVEEPVPESDPLPLQTSLPRKQTESDT</sequence>
<proteinExistence type="predicted"/>
<keyword evidence="5" id="KW-1185">Reference proteome</keyword>
<feature type="signal peptide" evidence="3">
    <location>
        <begin position="1"/>
        <end position="20"/>
    </location>
</feature>
<evidence type="ECO:0008006" key="6">
    <source>
        <dbReference type="Google" id="ProtNLM"/>
    </source>
</evidence>
<comment type="caution">
    <text evidence="4">The sequence shown here is derived from an EMBL/GenBank/DDBJ whole genome shotgun (WGS) entry which is preliminary data.</text>
</comment>
<dbReference type="PANTHER" id="PTHR47011:SF1">
    <property type="entry name" value="CD226 ANTIGEN"/>
    <property type="match status" value="1"/>
</dbReference>
<evidence type="ECO:0000256" key="3">
    <source>
        <dbReference type="SAM" id="SignalP"/>
    </source>
</evidence>
<feature type="compositionally biased region" description="Pro residues" evidence="1">
    <location>
        <begin position="208"/>
        <end position="219"/>
    </location>
</feature>